<evidence type="ECO:0000256" key="12">
    <source>
        <dbReference type="ARBA" id="ARBA00023317"/>
    </source>
</evidence>
<evidence type="ECO:0000256" key="2">
    <source>
        <dbReference type="ARBA" id="ARBA00004997"/>
    </source>
</evidence>
<dbReference type="InterPro" id="IPR001697">
    <property type="entry name" value="Pyr_Knase"/>
</dbReference>
<comment type="catalytic activity">
    <reaction evidence="13 14">
        <text>pyruvate + ATP = phosphoenolpyruvate + ADP + H(+)</text>
        <dbReference type="Rhea" id="RHEA:18157"/>
        <dbReference type="ChEBI" id="CHEBI:15361"/>
        <dbReference type="ChEBI" id="CHEBI:15378"/>
        <dbReference type="ChEBI" id="CHEBI:30616"/>
        <dbReference type="ChEBI" id="CHEBI:58702"/>
        <dbReference type="ChEBI" id="CHEBI:456216"/>
        <dbReference type="EC" id="2.7.1.40"/>
    </reaction>
</comment>
<dbReference type="GO" id="GO:0004743">
    <property type="term" value="F:pyruvate kinase activity"/>
    <property type="evidence" value="ECO:0007669"/>
    <property type="project" value="UniProtKB-EC"/>
</dbReference>
<evidence type="ECO:0000256" key="3">
    <source>
        <dbReference type="ARBA" id="ARBA00008663"/>
    </source>
</evidence>
<accession>A0AAW2C1F0</accession>
<dbReference type="InterPro" id="IPR015795">
    <property type="entry name" value="Pyrv_Knase_C"/>
</dbReference>
<dbReference type="InterPro" id="IPR040442">
    <property type="entry name" value="Pyrv_kinase-like_dom_sf"/>
</dbReference>
<keyword evidence="12" id="KW-0670">Pyruvate</keyword>
<evidence type="ECO:0000256" key="6">
    <source>
        <dbReference type="ARBA" id="ARBA00022723"/>
    </source>
</evidence>
<dbReference type="AlphaFoldDB" id="A0AAW2C1F0"/>
<evidence type="ECO:0000256" key="1">
    <source>
        <dbReference type="ARBA" id="ARBA00001958"/>
    </source>
</evidence>
<dbReference type="PANTHER" id="PTHR11817">
    <property type="entry name" value="PYRUVATE KINASE"/>
    <property type="match status" value="1"/>
</dbReference>
<dbReference type="Gene3D" id="3.40.1380.20">
    <property type="entry name" value="Pyruvate kinase, C-terminal domain"/>
    <property type="match status" value="1"/>
</dbReference>
<proteinExistence type="inferred from homology"/>
<evidence type="ECO:0000256" key="9">
    <source>
        <dbReference type="ARBA" id="ARBA00022840"/>
    </source>
</evidence>
<evidence type="ECO:0000256" key="8">
    <source>
        <dbReference type="ARBA" id="ARBA00022777"/>
    </source>
</evidence>
<evidence type="ECO:0000256" key="5">
    <source>
        <dbReference type="ARBA" id="ARBA00022679"/>
    </source>
</evidence>
<dbReference type="Pfam" id="PF00224">
    <property type="entry name" value="PK"/>
    <property type="match status" value="1"/>
</dbReference>
<dbReference type="GO" id="GO:0000287">
    <property type="term" value="F:magnesium ion binding"/>
    <property type="evidence" value="ECO:0007669"/>
    <property type="project" value="InterPro"/>
</dbReference>
<dbReference type="SUPFAM" id="SSF52935">
    <property type="entry name" value="PK C-terminal domain-like"/>
    <property type="match status" value="1"/>
</dbReference>
<dbReference type="GO" id="GO:0005524">
    <property type="term" value="F:ATP binding"/>
    <property type="evidence" value="ECO:0007669"/>
    <property type="project" value="UniProtKB-KW"/>
</dbReference>
<evidence type="ECO:0000256" key="13">
    <source>
        <dbReference type="ARBA" id="ARBA00048152"/>
    </source>
</evidence>
<comment type="cofactor">
    <cofactor evidence="1">
        <name>K(+)</name>
        <dbReference type="ChEBI" id="CHEBI:29103"/>
    </cofactor>
</comment>
<keyword evidence="7" id="KW-0547">Nucleotide-binding</keyword>
<protein>
    <recommendedName>
        <fullName evidence="4 14">Pyruvate kinase</fullName>
        <ecNumber evidence="4 14">2.7.1.40</ecNumber>
    </recommendedName>
</protein>
<keyword evidence="5 14" id="KW-0808">Transferase</keyword>
<dbReference type="EC" id="2.7.1.40" evidence="4 14"/>
<reference evidence="17 18" key="1">
    <citation type="submission" date="2024-01" db="EMBL/GenBank/DDBJ databases">
        <title>A telomere-to-telomere, gap-free genome of sweet tea (Lithocarpus litseifolius).</title>
        <authorList>
            <person name="Zhou J."/>
        </authorList>
    </citation>
    <scope>NUCLEOTIDE SEQUENCE [LARGE SCALE GENOMIC DNA]</scope>
    <source>
        <strain evidence="17">Zhou-2022a</strain>
        <tissue evidence="17">Leaf</tissue>
    </source>
</reference>
<dbReference type="SUPFAM" id="SSF51621">
    <property type="entry name" value="Phosphoenolpyruvate/pyruvate domain"/>
    <property type="match status" value="1"/>
</dbReference>
<evidence type="ECO:0000313" key="17">
    <source>
        <dbReference type="EMBL" id="KAK9990165.1"/>
    </source>
</evidence>
<keyword evidence="6" id="KW-0479">Metal-binding</keyword>
<evidence type="ECO:0000256" key="14">
    <source>
        <dbReference type="RuleBase" id="RU000504"/>
    </source>
</evidence>
<comment type="similarity">
    <text evidence="3 14">Belongs to the pyruvate kinase family.</text>
</comment>
<organism evidence="17 18">
    <name type="scientific">Lithocarpus litseifolius</name>
    <dbReference type="NCBI Taxonomy" id="425828"/>
    <lineage>
        <taxon>Eukaryota</taxon>
        <taxon>Viridiplantae</taxon>
        <taxon>Streptophyta</taxon>
        <taxon>Embryophyta</taxon>
        <taxon>Tracheophyta</taxon>
        <taxon>Spermatophyta</taxon>
        <taxon>Magnoliopsida</taxon>
        <taxon>eudicotyledons</taxon>
        <taxon>Gunneridae</taxon>
        <taxon>Pentapetalae</taxon>
        <taxon>rosids</taxon>
        <taxon>fabids</taxon>
        <taxon>Fagales</taxon>
        <taxon>Fagaceae</taxon>
        <taxon>Lithocarpus</taxon>
    </lineage>
</organism>
<dbReference type="Pfam" id="PF02887">
    <property type="entry name" value="PK_C"/>
    <property type="match status" value="1"/>
</dbReference>
<dbReference type="InterPro" id="IPR015813">
    <property type="entry name" value="Pyrv/PenolPyrv_kinase-like_dom"/>
</dbReference>
<dbReference type="GO" id="GO:0030955">
    <property type="term" value="F:potassium ion binding"/>
    <property type="evidence" value="ECO:0007669"/>
    <property type="project" value="InterPro"/>
</dbReference>
<comment type="pathway">
    <text evidence="2 14">Carbohydrate degradation; glycolysis; pyruvate from D-glyceraldehyde 3-phosphate: step 5/5.</text>
</comment>
<keyword evidence="9" id="KW-0067">ATP-binding</keyword>
<keyword evidence="18" id="KW-1185">Reference proteome</keyword>
<sequence>MLESMIKSPRPTRAEAIDVANAVLDGTDCVMPSGETAAGAYPDSFDWTCSDETPARHSLIYRGLIPLLAEGSAKATDAESTEVILEAALKSATQKGLCKPGDAVVALHRIGVASVIKICVVK</sequence>
<keyword evidence="10 14" id="KW-0460">Magnesium</keyword>
<evidence type="ECO:0000256" key="11">
    <source>
        <dbReference type="ARBA" id="ARBA00023152"/>
    </source>
</evidence>
<evidence type="ECO:0000256" key="10">
    <source>
        <dbReference type="ARBA" id="ARBA00022842"/>
    </source>
</evidence>
<comment type="caution">
    <text evidence="17">The sequence shown here is derived from an EMBL/GenBank/DDBJ whole genome shotgun (WGS) entry which is preliminary data.</text>
</comment>
<dbReference type="Gene3D" id="3.20.20.60">
    <property type="entry name" value="Phosphoenolpyruvate-binding domains"/>
    <property type="match status" value="1"/>
</dbReference>
<dbReference type="GO" id="GO:0016301">
    <property type="term" value="F:kinase activity"/>
    <property type="evidence" value="ECO:0007669"/>
    <property type="project" value="UniProtKB-KW"/>
</dbReference>
<gene>
    <name evidence="17" type="ORF">SO802_025150</name>
</gene>
<feature type="domain" description="Pyruvate kinase barrel" evidence="15">
    <location>
        <begin position="1"/>
        <end position="43"/>
    </location>
</feature>
<dbReference type="InterPro" id="IPR036918">
    <property type="entry name" value="Pyrv_Knase_C_sf"/>
</dbReference>
<keyword evidence="8 14" id="KW-0418">Kinase</keyword>
<evidence type="ECO:0000313" key="18">
    <source>
        <dbReference type="Proteomes" id="UP001459277"/>
    </source>
</evidence>
<feature type="domain" description="Pyruvate kinase C-terminal" evidence="16">
    <location>
        <begin position="50"/>
        <end position="112"/>
    </location>
</feature>
<dbReference type="EMBL" id="JAZDWU010000009">
    <property type="protein sequence ID" value="KAK9990165.1"/>
    <property type="molecule type" value="Genomic_DNA"/>
</dbReference>
<dbReference type="InterPro" id="IPR015793">
    <property type="entry name" value="Pyrv_Knase_brl"/>
</dbReference>
<keyword evidence="11 14" id="KW-0324">Glycolysis</keyword>
<dbReference type="Proteomes" id="UP001459277">
    <property type="component" value="Unassembled WGS sequence"/>
</dbReference>
<evidence type="ECO:0000256" key="7">
    <source>
        <dbReference type="ARBA" id="ARBA00022741"/>
    </source>
</evidence>
<dbReference type="PRINTS" id="PR01050">
    <property type="entry name" value="PYRUVTKNASE"/>
</dbReference>
<evidence type="ECO:0000259" key="16">
    <source>
        <dbReference type="Pfam" id="PF02887"/>
    </source>
</evidence>
<name>A0AAW2C1F0_9ROSI</name>
<evidence type="ECO:0000256" key="4">
    <source>
        <dbReference type="ARBA" id="ARBA00012142"/>
    </source>
</evidence>
<evidence type="ECO:0000259" key="15">
    <source>
        <dbReference type="Pfam" id="PF00224"/>
    </source>
</evidence>